<dbReference type="Proteomes" id="UP000289738">
    <property type="component" value="Chromosome A08"/>
</dbReference>
<proteinExistence type="predicted"/>
<name>A0A445BVI0_ARAHY</name>
<keyword evidence="2" id="KW-1185">Reference proteome</keyword>
<evidence type="ECO:0000313" key="1">
    <source>
        <dbReference type="EMBL" id="RYR42734.1"/>
    </source>
</evidence>
<dbReference type="EMBL" id="SDMP01000008">
    <property type="protein sequence ID" value="RYR42734.1"/>
    <property type="molecule type" value="Genomic_DNA"/>
</dbReference>
<reference evidence="1 2" key="1">
    <citation type="submission" date="2019-01" db="EMBL/GenBank/DDBJ databases">
        <title>Sequencing of cultivated peanut Arachis hypogaea provides insights into genome evolution and oil improvement.</title>
        <authorList>
            <person name="Chen X."/>
        </authorList>
    </citation>
    <scope>NUCLEOTIDE SEQUENCE [LARGE SCALE GENOMIC DNA]</scope>
    <source>
        <strain evidence="2">cv. Fuhuasheng</strain>
        <tissue evidence="1">Leaves</tissue>
    </source>
</reference>
<comment type="caution">
    <text evidence="1">The sequence shown here is derived from an EMBL/GenBank/DDBJ whole genome shotgun (WGS) entry which is preliminary data.</text>
</comment>
<sequence>MNAHLMSLSTLSTLTLHHTPHSYSYITLLSLNLTLDFGVRFCSFTSNCFTVVLDLNLSSQLF</sequence>
<organism evidence="1 2">
    <name type="scientific">Arachis hypogaea</name>
    <name type="common">Peanut</name>
    <dbReference type="NCBI Taxonomy" id="3818"/>
    <lineage>
        <taxon>Eukaryota</taxon>
        <taxon>Viridiplantae</taxon>
        <taxon>Streptophyta</taxon>
        <taxon>Embryophyta</taxon>
        <taxon>Tracheophyta</taxon>
        <taxon>Spermatophyta</taxon>
        <taxon>Magnoliopsida</taxon>
        <taxon>eudicotyledons</taxon>
        <taxon>Gunneridae</taxon>
        <taxon>Pentapetalae</taxon>
        <taxon>rosids</taxon>
        <taxon>fabids</taxon>
        <taxon>Fabales</taxon>
        <taxon>Fabaceae</taxon>
        <taxon>Papilionoideae</taxon>
        <taxon>50 kb inversion clade</taxon>
        <taxon>dalbergioids sensu lato</taxon>
        <taxon>Dalbergieae</taxon>
        <taxon>Pterocarpus clade</taxon>
        <taxon>Arachis</taxon>
    </lineage>
</organism>
<gene>
    <name evidence="1" type="ORF">Ahy_A08g039180</name>
</gene>
<protein>
    <submittedName>
        <fullName evidence="1">Uncharacterized protein</fullName>
    </submittedName>
</protein>
<evidence type="ECO:0000313" key="2">
    <source>
        <dbReference type="Proteomes" id="UP000289738"/>
    </source>
</evidence>
<dbReference type="AlphaFoldDB" id="A0A445BVI0"/>
<accession>A0A445BVI0</accession>